<evidence type="ECO:0000256" key="5">
    <source>
        <dbReference type="ARBA" id="ARBA00072929"/>
    </source>
</evidence>
<dbReference type="EMBL" id="JACEEZ010020986">
    <property type="protein sequence ID" value="KAG0713884.1"/>
    <property type="molecule type" value="Genomic_DNA"/>
</dbReference>
<dbReference type="PANTHER" id="PTHR11731:SF200">
    <property type="entry name" value="DIPEPTIDYL PEPTIDASE 10, ISOFORM B"/>
    <property type="match status" value="1"/>
</dbReference>
<feature type="region of interest" description="Disordered" evidence="6">
    <location>
        <begin position="41"/>
        <end position="89"/>
    </location>
</feature>
<accession>A0A8J5CKP9</accession>
<dbReference type="OrthoDB" id="16520at2759"/>
<protein>
    <recommendedName>
        <fullName evidence="5">Venom dipeptidyl peptidase 4</fullName>
    </recommendedName>
</protein>
<dbReference type="AlphaFoldDB" id="A0A8J5CKP9"/>
<reference evidence="8" key="1">
    <citation type="submission" date="2020-07" db="EMBL/GenBank/DDBJ databases">
        <title>The High-quality genome of the commercially important snow crab, Chionoecetes opilio.</title>
        <authorList>
            <person name="Jeong J.-H."/>
            <person name="Ryu S."/>
        </authorList>
    </citation>
    <scope>NUCLEOTIDE SEQUENCE</scope>
    <source>
        <strain evidence="8">MADBK_172401_WGS</strain>
        <tissue evidence="8">Digestive gland</tissue>
    </source>
</reference>
<feature type="compositionally biased region" description="Basic and acidic residues" evidence="6">
    <location>
        <begin position="41"/>
        <end position="55"/>
    </location>
</feature>
<sequence>MYRGFTRGSGLCYFPGGTRPITLNYAMIGGRGLRIPRRQETKVRGAKCDKREKSNELCVPKKRAREGGGRPGGPGGPLNPGATTPTFVDPRPDAPFGGWGFGGYVTTLALWPPRCRRKGFNPWGGRGFPYAAPGSQAVTTKMRFSWGTYLASKKNIIYAMIDGRGSGFQGDKIKREVYHELGGKEVDDQVAVARYLRDNLHFVDPRRIAIWGWSYGGYVTTMALARDADDVFTCGVAVAPVARWEHYDSVYTERYMGSPHVYPGSNYKGYEAADATKVVGNLKGKMFLLVHGTADDNVHYHHSMMLAKALVDEGVLFQQMTYADENHGLTDVKEHLYRTLDKFLADCYRPTIRELYFLIKKKKKDLEEIGYL</sequence>
<evidence type="ECO:0000256" key="6">
    <source>
        <dbReference type="SAM" id="MobiDB-lite"/>
    </source>
</evidence>
<dbReference type="GO" id="GO:0005886">
    <property type="term" value="C:plasma membrane"/>
    <property type="evidence" value="ECO:0007669"/>
    <property type="project" value="TreeGrafter"/>
</dbReference>
<feature type="domain" description="Peptidase S9 prolyl oligopeptidase catalytic" evidence="7">
    <location>
        <begin position="143"/>
        <end position="348"/>
    </location>
</feature>
<dbReference type="FunFam" id="3.40.50.1820:FF:000003">
    <property type="entry name" value="Dipeptidyl peptidase 4"/>
    <property type="match status" value="1"/>
</dbReference>
<organism evidence="8 9">
    <name type="scientific">Chionoecetes opilio</name>
    <name type="common">Atlantic snow crab</name>
    <name type="synonym">Cancer opilio</name>
    <dbReference type="NCBI Taxonomy" id="41210"/>
    <lineage>
        <taxon>Eukaryota</taxon>
        <taxon>Metazoa</taxon>
        <taxon>Ecdysozoa</taxon>
        <taxon>Arthropoda</taxon>
        <taxon>Crustacea</taxon>
        <taxon>Multicrustacea</taxon>
        <taxon>Malacostraca</taxon>
        <taxon>Eumalacostraca</taxon>
        <taxon>Eucarida</taxon>
        <taxon>Decapoda</taxon>
        <taxon>Pleocyemata</taxon>
        <taxon>Brachyura</taxon>
        <taxon>Eubrachyura</taxon>
        <taxon>Majoidea</taxon>
        <taxon>Majidae</taxon>
        <taxon>Chionoecetes</taxon>
    </lineage>
</organism>
<name>A0A8J5CKP9_CHIOP</name>
<gene>
    <name evidence="8" type="primary">VDPP4</name>
    <name evidence="8" type="ORF">GWK47_015203</name>
</gene>
<keyword evidence="2" id="KW-0378">Hydrolase</keyword>
<dbReference type="Gene3D" id="3.40.50.1820">
    <property type="entry name" value="alpha/beta hydrolase"/>
    <property type="match status" value="1"/>
</dbReference>
<keyword evidence="2" id="KW-0645">Protease</keyword>
<proteinExistence type="inferred from homology"/>
<dbReference type="InterPro" id="IPR029058">
    <property type="entry name" value="AB_hydrolase_fold"/>
</dbReference>
<dbReference type="InterPro" id="IPR001375">
    <property type="entry name" value="Peptidase_S9_cat"/>
</dbReference>
<evidence type="ECO:0000313" key="9">
    <source>
        <dbReference type="Proteomes" id="UP000770661"/>
    </source>
</evidence>
<dbReference type="GO" id="GO:0006508">
    <property type="term" value="P:proteolysis"/>
    <property type="evidence" value="ECO:0007669"/>
    <property type="project" value="InterPro"/>
</dbReference>
<evidence type="ECO:0000256" key="3">
    <source>
        <dbReference type="ARBA" id="ARBA00022825"/>
    </source>
</evidence>
<dbReference type="Pfam" id="PF00326">
    <property type="entry name" value="Peptidase_S9"/>
    <property type="match status" value="1"/>
</dbReference>
<feature type="compositionally biased region" description="Gly residues" evidence="6">
    <location>
        <begin position="69"/>
        <end position="78"/>
    </location>
</feature>
<dbReference type="GO" id="GO:0004177">
    <property type="term" value="F:aminopeptidase activity"/>
    <property type="evidence" value="ECO:0007669"/>
    <property type="project" value="UniProtKB-KW"/>
</dbReference>
<keyword evidence="3" id="KW-0720">Serine protease</keyword>
<evidence type="ECO:0000256" key="4">
    <source>
        <dbReference type="ARBA" id="ARBA00023180"/>
    </source>
</evidence>
<evidence type="ECO:0000256" key="1">
    <source>
        <dbReference type="ARBA" id="ARBA00010036"/>
    </source>
</evidence>
<keyword evidence="4" id="KW-0325">Glycoprotein</keyword>
<keyword evidence="9" id="KW-1185">Reference proteome</keyword>
<dbReference type="SUPFAM" id="SSF53474">
    <property type="entry name" value="alpha/beta-Hydrolases"/>
    <property type="match status" value="1"/>
</dbReference>
<dbReference type="GO" id="GO:0008239">
    <property type="term" value="F:dipeptidyl-peptidase activity"/>
    <property type="evidence" value="ECO:0007669"/>
    <property type="project" value="TreeGrafter"/>
</dbReference>
<comment type="caution">
    <text evidence="8">The sequence shown here is derived from an EMBL/GenBank/DDBJ whole genome shotgun (WGS) entry which is preliminary data.</text>
</comment>
<dbReference type="PANTHER" id="PTHR11731">
    <property type="entry name" value="PROTEASE FAMILY S9B,C DIPEPTIDYL-PEPTIDASE IV-RELATED"/>
    <property type="match status" value="1"/>
</dbReference>
<dbReference type="Proteomes" id="UP000770661">
    <property type="component" value="Unassembled WGS sequence"/>
</dbReference>
<evidence type="ECO:0000256" key="2">
    <source>
        <dbReference type="ARBA" id="ARBA00022438"/>
    </source>
</evidence>
<evidence type="ECO:0000313" key="8">
    <source>
        <dbReference type="EMBL" id="KAG0713884.1"/>
    </source>
</evidence>
<keyword evidence="2" id="KW-0031">Aminopeptidase</keyword>
<evidence type="ECO:0000259" key="7">
    <source>
        <dbReference type="Pfam" id="PF00326"/>
    </source>
</evidence>
<dbReference type="GO" id="GO:0008236">
    <property type="term" value="F:serine-type peptidase activity"/>
    <property type="evidence" value="ECO:0007669"/>
    <property type="project" value="UniProtKB-KW"/>
</dbReference>
<dbReference type="InterPro" id="IPR050278">
    <property type="entry name" value="Serine_Prot_S9B/DPPIV"/>
</dbReference>
<comment type="similarity">
    <text evidence="1">Belongs to the peptidase S9B family. DPPIV subfamily.</text>
</comment>